<dbReference type="HOGENOM" id="CLU_110118_0_0_11"/>
<dbReference type="Proteomes" id="UP000017746">
    <property type="component" value="Chromosome"/>
</dbReference>
<keyword evidence="1" id="KW-1133">Transmembrane helix</keyword>
<keyword evidence="1" id="KW-0812">Transmembrane</keyword>
<dbReference type="RefSeq" id="WP_023563029.1">
    <property type="nucleotide sequence ID" value="NC_022657.1"/>
</dbReference>
<evidence type="ECO:0000256" key="1">
    <source>
        <dbReference type="SAM" id="Phobius"/>
    </source>
</evidence>
<keyword evidence="3" id="KW-1185">Reference proteome</keyword>
<accession>U5WBX5</accession>
<dbReference type="PATRIC" id="fig|1246995.3.peg.8546"/>
<reference evidence="2 3" key="1">
    <citation type="journal article" date="2014" name="J. Biotechnol.">
        <title>Complete genome sequence of the actinobacterium Actinoplanes friuliensis HAG 010964, producer of the lipopeptide antibiotic friulimycin.</title>
        <authorList>
            <person name="Ruckert C."/>
            <person name="Szczepanowski R."/>
            <person name="Albersmeier A."/>
            <person name="Goesmann A."/>
            <person name="Fischer N."/>
            <person name="Steinkamper A."/>
            <person name="Puhler A."/>
            <person name="Biener R."/>
            <person name="Schwartz D."/>
            <person name="Kalinowski J."/>
        </authorList>
    </citation>
    <scope>NUCLEOTIDE SEQUENCE [LARGE SCALE GENOMIC DNA]</scope>
    <source>
        <strain evidence="2 3">DSM 7358</strain>
    </source>
</reference>
<dbReference type="OrthoDB" id="5119659at2"/>
<name>U5WBX5_9ACTN</name>
<protein>
    <recommendedName>
        <fullName evidence="4">Prepilin-type N-terminal cleavage/methylation domain-containing protein</fullName>
    </recommendedName>
</protein>
<dbReference type="EMBL" id="CP006272">
    <property type="protein sequence ID" value="AGZ46698.1"/>
    <property type="molecule type" value="Genomic_DNA"/>
</dbReference>
<proteinExistence type="predicted"/>
<feature type="transmembrane region" description="Helical" evidence="1">
    <location>
        <begin position="12"/>
        <end position="36"/>
    </location>
</feature>
<dbReference type="KEGG" id="afs:AFR_42220"/>
<dbReference type="AlphaFoldDB" id="U5WBX5"/>
<evidence type="ECO:0000313" key="3">
    <source>
        <dbReference type="Proteomes" id="UP000017746"/>
    </source>
</evidence>
<gene>
    <name evidence="2" type="ORF">AFR_42220</name>
</gene>
<dbReference type="eggNOG" id="COG4966">
    <property type="taxonomic scope" value="Bacteria"/>
</dbReference>
<organism evidence="2 3">
    <name type="scientific">Actinoplanes friuliensis DSM 7358</name>
    <dbReference type="NCBI Taxonomy" id="1246995"/>
    <lineage>
        <taxon>Bacteria</taxon>
        <taxon>Bacillati</taxon>
        <taxon>Actinomycetota</taxon>
        <taxon>Actinomycetes</taxon>
        <taxon>Micromonosporales</taxon>
        <taxon>Micromonosporaceae</taxon>
        <taxon>Actinoplanes</taxon>
    </lineage>
</organism>
<evidence type="ECO:0000313" key="2">
    <source>
        <dbReference type="EMBL" id="AGZ46698.1"/>
    </source>
</evidence>
<evidence type="ECO:0008006" key="4">
    <source>
        <dbReference type="Google" id="ProtNLM"/>
    </source>
</evidence>
<dbReference type="STRING" id="1246995.AFR_42220"/>
<keyword evidence="1" id="KW-0472">Membrane</keyword>
<sequence>MKEKSDEGFTMIDVLVSMSVMVVVMAVFTASILSMYRSADAVDAKSVAQAQLGLALQRLDREIRYSEGISEEYQAGNDWYVDFLAVQGTKRQCIQLRLSGGQLAQRTWTWNRAPLDRSAWRPLADGITSVQPFDYVPPSDLIGYQRLTLDLRTGDDANTATFTALNSTRTSRNDYCVAGR</sequence>